<feature type="region of interest" description="Disordered" evidence="1">
    <location>
        <begin position="70"/>
        <end position="106"/>
    </location>
</feature>
<feature type="compositionally biased region" description="Basic and acidic residues" evidence="1">
    <location>
        <begin position="70"/>
        <end position="85"/>
    </location>
</feature>
<sequence length="200" mass="22856">MTFVLMPYVGTELIGEDLGPGYPLEEAYNQMMENCRTGRILHPECDEDDEVDVVCRKSIATFKLARERTRGKRRDLDTNAEHKEPVLTSGSRLLESDQPPSSKEQSRTAEAIADELFPQVKMVGTSKLKFKPPTTKRLVGRVDGNPVFFKYSVLSYCANTCIGLRSTEIQWRYWLAVRKYSRMDDNLNKRGKTTAPQKQE</sequence>
<reference evidence="2" key="1">
    <citation type="submission" date="2021-03" db="EMBL/GenBank/DDBJ databases">
        <title>Evolutionary innovations through gain and loss of genes in the ectomycorrhizal Boletales.</title>
        <authorList>
            <person name="Wu G."/>
            <person name="Miyauchi S."/>
            <person name="Morin E."/>
            <person name="Yang Z.-L."/>
            <person name="Xu J."/>
            <person name="Martin F.M."/>
        </authorList>
    </citation>
    <scope>NUCLEOTIDE SEQUENCE</scope>
    <source>
        <strain evidence="2">BR01</strain>
    </source>
</reference>
<dbReference type="EMBL" id="JAGFBS010000032">
    <property type="protein sequence ID" value="KAG6371747.1"/>
    <property type="molecule type" value="Genomic_DNA"/>
</dbReference>
<name>A0A8I2YH85_9AGAM</name>
<evidence type="ECO:0000313" key="2">
    <source>
        <dbReference type="EMBL" id="KAG6371747.1"/>
    </source>
</evidence>
<evidence type="ECO:0000313" key="3">
    <source>
        <dbReference type="Proteomes" id="UP000683000"/>
    </source>
</evidence>
<accession>A0A8I2YH85</accession>
<dbReference type="AlphaFoldDB" id="A0A8I2YH85"/>
<protein>
    <submittedName>
        <fullName evidence="2">Uncharacterized protein</fullName>
    </submittedName>
</protein>
<dbReference type="OrthoDB" id="2685518at2759"/>
<keyword evidence="3" id="KW-1185">Reference proteome</keyword>
<gene>
    <name evidence="2" type="ORF">JVT61DRAFT_9098</name>
</gene>
<organism evidence="2 3">
    <name type="scientific">Boletus reticuloceps</name>
    <dbReference type="NCBI Taxonomy" id="495285"/>
    <lineage>
        <taxon>Eukaryota</taxon>
        <taxon>Fungi</taxon>
        <taxon>Dikarya</taxon>
        <taxon>Basidiomycota</taxon>
        <taxon>Agaricomycotina</taxon>
        <taxon>Agaricomycetes</taxon>
        <taxon>Agaricomycetidae</taxon>
        <taxon>Boletales</taxon>
        <taxon>Boletineae</taxon>
        <taxon>Boletaceae</taxon>
        <taxon>Boletoideae</taxon>
        <taxon>Boletus</taxon>
    </lineage>
</organism>
<comment type="caution">
    <text evidence="2">The sequence shown here is derived from an EMBL/GenBank/DDBJ whole genome shotgun (WGS) entry which is preliminary data.</text>
</comment>
<proteinExistence type="predicted"/>
<dbReference type="Proteomes" id="UP000683000">
    <property type="component" value="Unassembled WGS sequence"/>
</dbReference>
<evidence type="ECO:0000256" key="1">
    <source>
        <dbReference type="SAM" id="MobiDB-lite"/>
    </source>
</evidence>